<keyword evidence="9" id="KW-0443">Lipid metabolism</keyword>
<evidence type="ECO:0000256" key="5">
    <source>
        <dbReference type="ARBA" id="ARBA00022475"/>
    </source>
</evidence>
<evidence type="ECO:0000256" key="2">
    <source>
        <dbReference type="ARBA" id="ARBA00008627"/>
    </source>
</evidence>
<evidence type="ECO:0000256" key="4">
    <source>
        <dbReference type="ARBA" id="ARBA00021546"/>
    </source>
</evidence>
<evidence type="ECO:0000256" key="12">
    <source>
        <dbReference type="ARBA" id="ARBA00031899"/>
    </source>
</evidence>
<dbReference type="RefSeq" id="WP_104519689.1">
    <property type="nucleotide sequence ID" value="NZ_NHRY01000156.1"/>
</dbReference>
<dbReference type="OrthoDB" id="145485at2"/>
<evidence type="ECO:0000256" key="3">
    <source>
        <dbReference type="ARBA" id="ARBA00012014"/>
    </source>
</evidence>
<keyword evidence="11" id="KW-0046">Antibiotic resistance</keyword>
<evidence type="ECO:0000313" key="17">
    <source>
        <dbReference type="Proteomes" id="UP000239724"/>
    </source>
</evidence>
<feature type="transmembrane region" description="Helical" evidence="14">
    <location>
        <begin position="105"/>
        <end position="129"/>
    </location>
</feature>
<dbReference type="Pfam" id="PF03706">
    <property type="entry name" value="LPG_synthase_TM"/>
    <property type="match status" value="1"/>
</dbReference>
<feature type="transmembrane region" description="Helical" evidence="14">
    <location>
        <begin position="30"/>
        <end position="47"/>
    </location>
</feature>
<keyword evidence="10 14" id="KW-0472">Membrane</keyword>
<dbReference type="GO" id="GO:0006629">
    <property type="term" value="P:lipid metabolic process"/>
    <property type="evidence" value="ECO:0007669"/>
    <property type="project" value="UniProtKB-KW"/>
</dbReference>
<feature type="transmembrane region" description="Helical" evidence="14">
    <location>
        <begin position="432"/>
        <end position="465"/>
    </location>
</feature>
<keyword evidence="6" id="KW-0808">Transferase</keyword>
<dbReference type="InterPro" id="IPR024320">
    <property type="entry name" value="LPG_synthase_C"/>
</dbReference>
<dbReference type="GO" id="GO:0046677">
    <property type="term" value="P:response to antibiotic"/>
    <property type="evidence" value="ECO:0007669"/>
    <property type="project" value="UniProtKB-KW"/>
</dbReference>
<feature type="transmembrane region" description="Helical" evidence="14">
    <location>
        <begin position="316"/>
        <end position="339"/>
    </location>
</feature>
<feature type="transmembrane region" description="Helical" evidence="14">
    <location>
        <begin position="359"/>
        <end position="379"/>
    </location>
</feature>
<evidence type="ECO:0000256" key="1">
    <source>
        <dbReference type="ARBA" id="ARBA00004651"/>
    </source>
</evidence>
<comment type="similarity">
    <text evidence="2">Belongs to the LPG synthase family.</text>
</comment>
<evidence type="ECO:0000259" key="15">
    <source>
        <dbReference type="Pfam" id="PF09924"/>
    </source>
</evidence>
<evidence type="ECO:0000256" key="9">
    <source>
        <dbReference type="ARBA" id="ARBA00023098"/>
    </source>
</evidence>
<dbReference type="EMBL" id="NHRY01000156">
    <property type="protein sequence ID" value="PPQ33058.1"/>
    <property type="molecule type" value="Genomic_DNA"/>
</dbReference>
<dbReference type="PANTHER" id="PTHR34697:SF2">
    <property type="entry name" value="PHOSPHATIDYLGLYCEROL LYSYLTRANSFERASE"/>
    <property type="match status" value="1"/>
</dbReference>
<dbReference type="GO" id="GO:0055091">
    <property type="term" value="P:phospholipid homeostasis"/>
    <property type="evidence" value="ECO:0007669"/>
    <property type="project" value="TreeGrafter"/>
</dbReference>
<dbReference type="GO" id="GO:0005886">
    <property type="term" value="C:plasma membrane"/>
    <property type="evidence" value="ECO:0007669"/>
    <property type="project" value="UniProtKB-SubCell"/>
</dbReference>
<feature type="transmembrane region" description="Helical" evidence="14">
    <location>
        <begin position="68"/>
        <end position="85"/>
    </location>
</feature>
<evidence type="ECO:0000313" key="16">
    <source>
        <dbReference type="EMBL" id="PPQ33058.1"/>
    </source>
</evidence>
<dbReference type="InterPro" id="IPR051211">
    <property type="entry name" value="PG_lysyltransferase"/>
</dbReference>
<dbReference type="SUPFAM" id="SSF55729">
    <property type="entry name" value="Acyl-CoA N-acyltransferases (Nat)"/>
    <property type="match status" value="1"/>
</dbReference>
<dbReference type="NCBIfam" id="NF033480">
    <property type="entry name" value="bifunc_MprF"/>
    <property type="match status" value="1"/>
</dbReference>
<protein>
    <recommendedName>
        <fullName evidence="4">Phosphatidylglycerol lysyltransferase</fullName>
        <ecNumber evidence="3">2.3.2.3</ecNumber>
    </recommendedName>
    <alternativeName>
        <fullName evidence="12">Lysylphosphatidylglycerol synthase</fullName>
    </alternativeName>
</protein>
<feature type="transmembrane region" description="Helical" evidence="14">
    <location>
        <begin position="233"/>
        <end position="256"/>
    </location>
</feature>
<dbReference type="EC" id="2.3.2.3" evidence="3"/>
<dbReference type="PANTHER" id="PTHR34697">
    <property type="entry name" value="PHOSPHATIDYLGLYCEROL LYSYLTRANSFERASE"/>
    <property type="match status" value="1"/>
</dbReference>
<feature type="transmembrane region" description="Helical" evidence="14">
    <location>
        <begin position="399"/>
        <end position="420"/>
    </location>
</feature>
<evidence type="ECO:0000256" key="7">
    <source>
        <dbReference type="ARBA" id="ARBA00022692"/>
    </source>
</evidence>
<keyword evidence="8 14" id="KW-1133">Transmembrane helix</keyword>
<dbReference type="GO" id="GO:0050071">
    <property type="term" value="F:phosphatidylglycerol lysyltransferase activity"/>
    <property type="evidence" value="ECO:0007669"/>
    <property type="project" value="UniProtKB-EC"/>
</dbReference>
<evidence type="ECO:0000256" key="8">
    <source>
        <dbReference type="ARBA" id="ARBA00022989"/>
    </source>
</evidence>
<evidence type="ECO:0000256" key="11">
    <source>
        <dbReference type="ARBA" id="ARBA00023251"/>
    </source>
</evidence>
<reference evidence="16 17" key="1">
    <citation type="journal article" date="2018" name="Arch. Microbiol.">
        <title>New insights into the metabolic potential of the phototrophic purple bacterium Rhodopila globiformis DSM 161(T) from its draft genome sequence and evidence for a vanadium-dependent nitrogenase.</title>
        <authorList>
            <person name="Imhoff J.F."/>
            <person name="Rahn T."/>
            <person name="Kunzel S."/>
            <person name="Neulinger S.C."/>
        </authorList>
    </citation>
    <scope>NUCLEOTIDE SEQUENCE [LARGE SCALE GENOMIC DNA]</scope>
    <source>
        <strain evidence="16 17">DSM 161</strain>
    </source>
</reference>
<feature type="transmembrane region" description="Helical" evidence="14">
    <location>
        <begin position="149"/>
        <end position="172"/>
    </location>
</feature>
<feature type="transmembrane region" description="Helical" evidence="14">
    <location>
        <begin position="184"/>
        <end position="204"/>
    </location>
</feature>
<dbReference type="InterPro" id="IPR022791">
    <property type="entry name" value="L-PG_synthase/AglD"/>
</dbReference>
<proteinExistence type="inferred from homology"/>
<evidence type="ECO:0000256" key="6">
    <source>
        <dbReference type="ARBA" id="ARBA00022679"/>
    </source>
</evidence>
<keyword evidence="7 14" id="KW-0812">Transmembrane</keyword>
<feature type="transmembrane region" description="Helical" evidence="14">
    <location>
        <begin position="527"/>
        <end position="548"/>
    </location>
</feature>
<feature type="transmembrane region" description="Helical" evidence="14">
    <location>
        <begin position="262"/>
        <end position="280"/>
    </location>
</feature>
<sequence length="882" mass="93728">MDDLQLPASAASCDAAAAKHRIIGPRLRPFVLPLIGIGVCIALLLLLERATAALDYHAVIRSLTHLPTHAIGLALLATALSYVGIVGRDWLALRQLGARVRPATLLVGGIASAALGNAAGFGALTGGAVRYRVYGADGVGVAAVTRVSVLVAATFGLALVGFGGLGTLLAAAPMAALSGLPERALQVVGAAGVAATLAAVVLCGRNGRTLHWRLPHWRSLHWRSLRLDLPGRAFLLGQIGFIAVDVLGAGLALWALLPAGGVAFGTYLAVYCAALLLGVIGHTPGGLGVFEASLLFILGSAVPPNQAVAALLAYRAIYFAAPVVVAAALLAAFEAHGVLPRLEAVGRRAAPHLVRLTPLLLGPVFVTIVTFGVGVMLVLSGATPAFAHRLDLLQRAIPLWVLESANLLGSVLGVFMLFAARGLSRRLDGAWWLAVVLTLASLVLALAKGLAFFEVGVLSTLLLLLLATRPSFNRPASLFDLEFSPGWLAAIAAVVLFAGWVFLFAFRTVPYSNDLFWQFAFDEKAPRALRATFAAGLIAAVIGLWQMLRPATGRVAPPSNADLADAARIIRAQERSDAMLAMMGDKSFLFSPDRRAFLMYAKRGRSWVALYDPVGPREAWPGLIAELVRLAHAHDGRAAFYQVRPDSLPLYLEAGLRLIKLGEEARIDLHDFGLDGSKRTHLRYALKRGAREGLTAEIIGPDDIPMVLPLLRGISDAWLQHRHAREKAFSVAAFEPAWLAPQSVMLVRQHGVPVAFVSFMTTDVVSEATLGVMRHIESASAYTMDFLFTRLALHLKEAGYASFSLGMAPLAGVAATPLASSWHQVSVLLWRYGGRVYNFSGLRSFKSKFGPVWEPRYLAASGPLGPLLSLADVARLCSAGES</sequence>
<dbReference type="InterPro" id="IPR016181">
    <property type="entry name" value="Acyl_CoA_acyltransferase"/>
</dbReference>
<dbReference type="Pfam" id="PF09924">
    <property type="entry name" value="LPG_synthase_C"/>
    <property type="match status" value="1"/>
</dbReference>
<name>A0A2S6NEL2_RHOGL</name>
<keyword evidence="5" id="KW-1003">Cell membrane</keyword>
<comment type="subcellular location">
    <subcellularLocation>
        <location evidence="1">Cell membrane</location>
        <topology evidence="1">Multi-pass membrane protein</topology>
    </subcellularLocation>
</comment>
<comment type="caution">
    <text evidence="16">The sequence shown here is derived from an EMBL/GenBank/DDBJ whole genome shotgun (WGS) entry which is preliminary data.</text>
</comment>
<dbReference type="Proteomes" id="UP000239724">
    <property type="component" value="Unassembled WGS sequence"/>
</dbReference>
<feature type="domain" description="Phosphatidylglycerol lysyltransferase C-terminal" evidence="15">
    <location>
        <begin position="573"/>
        <end position="859"/>
    </location>
</feature>
<evidence type="ECO:0000256" key="14">
    <source>
        <dbReference type="SAM" id="Phobius"/>
    </source>
</evidence>
<evidence type="ECO:0000256" key="10">
    <source>
        <dbReference type="ARBA" id="ARBA00023136"/>
    </source>
</evidence>
<comment type="catalytic activity">
    <reaction evidence="13">
        <text>L-lysyl-tRNA(Lys) + a 1,2-diacyl-sn-glycero-3-phospho-(1'-sn-glycerol) = a 1,2-diacyl-sn-glycero-3-phospho-1'-(3'-O-L-lysyl)-sn-glycerol + tRNA(Lys)</text>
        <dbReference type="Rhea" id="RHEA:10668"/>
        <dbReference type="Rhea" id="RHEA-COMP:9696"/>
        <dbReference type="Rhea" id="RHEA-COMP:9697"/>
        <dbReference type="ChEBI" id="CHEBI:64716"/>
        <dbReference type="ChEBI" id="CHEBI:75792"/>
        <dbReference type="ChEBI" id="CHEBI:78442"/>
        <dbReference type="ChEBI" id="CHEBI:78529"/>
        <dbReference type="EC" id="2.3.2.3"/>
    </reaction>
</comment>
<feature type="transmembrane region" description="Helical" evidence="14">
    <location>
        <begin position="485"/>
        <end position="506"/>
    </location>
</feature>
<accession>A0A2S6NEL2</accession>
<dbReference type="AlphaFoldDB" id="A0A2S6NEL2"/>
<evidence type="ECO:0000256" key="13">
    <source>
        <dbReference type="ARBA" id="ARBA00047540"/>
    </source>
</evidence>
<organism evidence="16 17">
    <name type="scientific">Rhodopila globiformis</name>
    <name type="common">Rhodopseudomonas globiformis</name>
    <dbReference type="NCBI Taxonomy" id="1071"/>
    <lineage>
        <taxon>Bacteria</taxon>
        <taxon>Pseudomonadati</taxon>
        <taxon>Pseudomonadota</taxon>
        <taxon>Alphaproteobacteria</taxon>
        <taxon>Acetobacterales</taxon>
        <taxon>Acetobacteraceae</taxon>
        <taxon>Rhodopila</taxon>
    </lineage>
</organism>
<gene>
    <name evidence="16" type="ORF">CCS01_15215</name>
</gene>
<keyword evidence="17" id="KW-1185">Reference proteome</keyword>